<dbReference type="Proteomes" id="UP000308092">
    <property type="component" value="Unassembled WGS sequence"/>
</dbReference>
<sequence length="116" mass="12882">MCAAWSVLLASHGYATQLRMFAPRLVKPIGTLSISVDWSLYIGDLIGQIQAKLADSLLNAAETAQPDDRNKSGEEQEYELTFFIAVNREQPVPEQILFECQIQDGRICTRAVGHDS</sequence>
<dbReference type="EMBL" id="SOSA01000094">
    <property type="protein sequence ID" value="THC96907.1"/>
    <property type="molecule type" value="Genomic_DNA"/>
</dbReference>
<evidence type="ECO:0000313" key="2">
    <source>
        <dbReference type="EMBL" id="THC96907.1"/>
    </source>
</evidence>
<dbReference type="RefSeq" id="XP_033427196.1">
    <property type="nucleotide sequence ID" value="XM_033571164.1"/>
</dbReference>
<dbReference type="VEuPathDB" id="FungiDB:EYZ11_003624"/>
<dbReference type="GeneID" id="54329239"/>
<dbReference type="Proteomes" id="UP000324241">
    <property type="component" value="Unassembled WGS sequence"/>
</dbReference>
<dbReference type="STRING" id="1220188.A0A4S3JPY5"/>
<name>A0A4S3JPY5_9EURO</name>
<dbReference type="EMBL" id="QUQM01000004">
    <property type="protein sequence ID" value="KAA8647835.1"/>
    <property type="molecule type" value="Genomic_DNA"/>
</dbReference>
<gene>
    <name evidence="1" type="ORF">ATNIH1004_006537</name>
    <name evidence="2" type="ORF">EYZ11_003624</name>
</gene>
<evidence type="ECO:0000313" key="3">
    <source>
        <dbReference type="Proteomes" id="UP000308092"/>
    </source>
</evidence>
<dbReference type="AlphaFoldDB" id="A0A4S3JPY5"/>
<accession>A0A4S3JPY5</accession>
<organism evidence="2 3">
    <name type="scientific">Aspergillus tanneri</name>
    <dbReference type="NCBI Taxonomy" id="1220188"/>
    <lineage>
        <taxon>Eukaryota</taxon>
        <taxon>Fungi</taxon>
        <taxon>Dikarya</taxon>
        <taxon>Ascomycota</taxon>
        <taxon>Pezizomycotina</taxon>
        <taxon>Eurotiomycetes</taxon>
        <taxon>Eurotiomycetidae</taxon>
        <taxon>Eurotiales</taxon>
        <taxon>Aspergillaceae</taxon>
        <taxon>Aspergillus</taxon>
        <taxon>Aspergillus subgen. Circumdati</taxon>
    </lineage>
</organism>
<comment type="caution">
    <text evidence="2">The sequence shown here is derived from an EMBL/GenBank/DDBJ whole genome shotgun (WGS) entry which is preliminary data.</text>
</comment>
<protein>
    <submittedName>
        <fullName evidence="2">Uncharacterized protein</fullName>
    </submittedName>
</protein>
<reference evidence="2 3" key="1">
    <citation type="submission" date="2019-03" db="EMBL/GenBank/DDBJ databases">
        <title>The genome sequence of a newly discovered highly antifungal drug resistant Aspergillus species, Aspergillus tanneri NIH 1004.</title>
        <authorList>
            <person name="Mounaud S."/>
            <person name="Singh I."/>
            <person name="Joardar V."/>
            <person name="Pakala S."/>
            <person name="Pakala S."/>
            <person name="Venepally P."/>
            <person name="Hoover J."/>
            <person name="Nierman W."/>
            <person name="Chung J."/>
            <person name="Losada L."/>
        </authorList>
    </citation>
    <scope>NUCLEOTIDE SEQUENCE [LARGE SCALE GENOMIC DNA]</scope>
    <source>
        <strain evidence="2 3">NIH1004</strain>
    </source>
</reference>
<proteinExistence type="predicted"/>
<keyword evidence="3" id="KW-1185">Reference proteome</keyword>
<evidence type="ECO:0000313" key="1">
    <source>
        <dbReference type="EMBL" id="KAA8647835.1"/>
    </source>
</evidence>
<evidence type="ECO:0000313" key="4">
    <source>
        <dbReference type="Proteomes" id="UP000324241"/>
    </source>
</evidence>
<reference evidence="1 4" key="2">
    <citation type="submission" date="2019-08" db="EMBL/GenBank/DDBJ databases">
        <title>The genome sequence of a newly discovered highly antifungal drug resistant Aspergillus species, Aspergillus tanneri NIH 1004.</title>
        <authorList>
            <person name="Mounaud S."/>
            <person name="Singh I."/>
            <person name="Joardar V."/>
            <person name="Pakala S."/>
            <person name="Pakala S."/>
            <person name="Venepally P."/>
            <person name="Chung J.K."/>
            <person name="Losada L."/>
            <person name="Nierman W.C."/>
        </authorList>
    </citation>
    <scope>NUCLEOTIDE SEQUENCE [LARGE SCALE GENOMIC DNA]</scope>
    <source>
        <strain evidence="1 4">NIH1004</strain>
    </source>
</reference>